<feature type="region of interest" description="Disordered" evidence="1">
    <location>
        <begin position="214"/>
        <end position="233"/>
    </location>
</feature>
<gene>
    <name evidence="2" type="ORF">EPUL_004376</name>
</gene>
<accession>A0A2S4PXR9</accession>
<keyword evidence="3" id="KW-1185">Reference proteome</keyword>
<proteinExistence type="predicted"/>
<dbReference type="OrthoDB" id="5401902at2759"/>
<feature type="non-terminal residue" evidence="2">
    <location>
        <position position="1"/>
    </location>
</feature>
<feature type="region of interest" description="Disordered" evidence="1">
    <location>
        <begin position="628"/>
        <end position="656"/>
    </location>
</feature>
<dbReference type="Proteomes" id="UP000237438">
    <property type="component" value="Unassembled WGS sequence"/>
</dbReference>
<evidence type="ECO:0000313" key="2">
    <source>
        <dbReference type="EMBL" id="POS86782.1"/>
    </source>
</evidence>
<evidence type="ECO:0000313" key="3">
    <source>
        <dbReference type="Proteomes" id="UP000237438"/>
    </source>
</evidence>
<feature type="compositionally biased region" description="Polar residues" evidence="1">
    <location>
        <begin position="215"/>
        <end position="233"/>
    </location>
</feature>
<feature type="non-terminal residue" evidence="2">
    <location>
        <position position="988"/>
    </location>
</feature>
<sequence length="988" mass="109955">KLTWSTKASIFRLPDEVFKNPHQYIYHTKFLTKLATQYRKKQIEKEIVPEISEDGEAQIPMVKDTNTHFPQKTHWNLRRRSSNDKSDEPYSAPSGIIAQKTENFQKFYRAVVSPTHVRVTAGGRIVPNTRPTENFELNSCGEKPHLNAINLEPTPVSLHTTSWPQLQPVQMRYPIVLPPSVSTPYNILQSSNLNTISPLPTQANLDPSIDWNPAERSQISNNDVSPTVSSRETTIPQGIKISHPSQFDQTKPFVLNGQLLYPLKTNPQVPSHAYSIPTSMYGSASSVPHGHHPVFQQASTPSALGNMTNSVSFPYSSQPPLHNLQSGLNFDLGPTPPYMLSTGLTIASANILIDQLRNLSNILVNLEYQIDSKNSQYDGGFLEAQRNSIKSQINSIKNALTFHFPEELKAENNDTNDEILRMSNSPINSKDSAIATSDQTALTSKLEIEQQDLNTFDNNSKNGDQFKLSTKSRLSISSAKAPPFQPRSLTAIETSAKKQINLKTTNIKPTESVSQNFQNSITKVLKGSIKLKDENLDLRGSSFTQPQTSIYKSAPSVPTYDHSQNQCISFMGPNTKNLEAPYLVGTFPNGSHYNPSRPFDVIYSRPLNDEEIRARYLYFGKVPRNSQSGLPKFDGKDFYPPSPKRTPRQKSSHLELNNPAKGDLIEANPYNATTSTEAYKCNINSSIRSSQSLQNLNSLTQSQLDPDNDDFRTVSPQVTKSLQNKQIFRSHTLRNTKHIHRVKADKFADHFMMDGRVELKSSLNKQAPNHNLQENVPILFPPSKGVESYPKETQIIHDQNTVLNKQVSSKPKAGSPSLGKVESQTTNPTIKIQISPKMKVFSSNAGNLFSGRVEGFRSANQQTLFLQNMLKRDTPILPLLGSALSGAITSENACGYLPQYRGSAIASFFPTKLPNISGVEVKCLVNKNTKIHQTEDLPSCGVSGISPNSSRFNSDERLRHPVFAIGPVAANYMRSLTQRDLSERNSSI</sequence>
<comment type="caution">
    <text evidence="2">The sequence shown here is derived from an EMBL/GenBank/DDBJ whole genome shotgun (WGS) entry which is preliminary data.</text>
</comment>
<name>A0A2S4PXR9_9PEZI</name>
<dbReference type="AlphaFoldDB" id="A0A2S4PXR9"/>
<dbReference type="STRING" id="225359.A0A2S4PXR9"/>
<reference evidence="2 3" key="1">
    <citation type="submission" date="2017-10" db="EMBL/GenBank/DDBJ databases">
        <title>Development of genomic resources for the powdery mildew, Erysiphe pulchra.</title>
        <authorList>
            <person name="Wadl P.A."/>
            <person name="Mack B.M."/>
            <person name="Moore G."/>
            <person name="Beltz S.B."/>
        </authorList>
    </citation>
    <scope>NUCLEOTIDE SEQUENCE [LARGE SCALE GENOMIC DNA]</scope>
    <source>
        <strain evidence="2">Cflorida</strain>
    </source>
</reference>
<organism evidence="2 3">
    <name type="scientific">Erysiphe pulchra</name>
    <dbReference type="NCBI Taxonomy" id="225359"/>
    <lineage>
        <taxon>Eukaryota</taxon>
        <taxon>Fungi</taxon>
        <taxon>Dikarya</taxon>
        <taxon>Ascomycota</taxon>
        <taxon>Pezizomycotina</taxon>
        <taxon>Leotiomycetes</taxon>
        <taxon>Erysiphales</taxon>
        <taxon>Erysiphaceae</taxon>
        <taxon>Erysiphe</taxon>
    </lineage>
</organism>
<dbReference type="EMBL" id="PEDP01000251">
    <property type="protein sequence ID" value="POS86782.1"/>
    <property type="molecule type" value="Genomic_DNA"/>
</dbReference>
<protein>
    <submittedName>
        <fullName evidence="2">Uncharacterized protein</fullName>
    </submittedName>
</protein>
<evidence type="ECO:0000256" key="1">
    <source>
        <dbReference type="SAM" id="MobiDB-lite"/>
    </source>
</evidence>